<feature type="transmembrane region" description="Helical" evidence="1">
    <location>
        <begin position="12"/>
        <end position="33"/>
    </location>
</feature>
<evidence type="ECO:0000256" key="1">
    <source>
        <dbReference type="SAM" id="Phobius"/>
    </source>
</evidence>
<protein>
    <submittedName>
        <fullName evidence="2">Uncharacterized protein</fullName>
    </submittedName>
</protein>
<reference evidence="2 3" key="1">
    <citation type="submission" date="2017-06" db="EMBL/GenBank/DDBJ databases">
        <authorList>
            <person name="Kim H.J."/>
            <person name="Triplett B.A."/>
        </authorList>
    </citation>
    <scope>NUCLEOTIDE SEQUENCE [LARGE SCALE GENOMIC DNA]</scope>
    <source>
        <strain evidence="2 3">DSM 29150</strain>
    </source>
</reference>
<keyword evidence="1" id="KW-0812">Transmembrane</keyword>
<keyword evidence="3" id="KW-1185">Reference proteome</keyword>
<keyword evidence="1" id="KW-0472">Membrane</keyword>
<dbReference type="EMBL" id="FZNT01000010">
    <property type="protein sequence ID" value="SNR73027.1"/>
    <property type="molecule type" value="Genomic_DNA"/>
</dbReference>
<dbReference type="Proteomes" id="UP000198384">
    <property type="component" value="Unassembled WGS sequence"/>
</dbReference>
<keyword evidence="1" id="KW-1133">Transmembrane helix</keyword>
<sequence length="34" mass="4103">MEKPKYVWKKEYTAVLIANSVYIVLFYILMTIFS</sequence>
<gene>
    <name evidence="2" type="ORF">SAMN06265371_11069</name>
</gene>
<organism evidence="2 3">
    <name type="scientific">Lutibacter agarilyticus</name>
    <dbReference type="NCBI Taxonomy" id="1109740"/>
    <lineage>
        <taxon>Bacteria</taxon>
        <taxon>Pseudomonadati</taxon>
        <taxon>Bacteroidota</taxon>
        <taxon>Flavobacteriia</taxon>
        <taxon>Flavobacteriales</taxon>
        <taxon>Flavobacteriaceae</taxon>
        <taxon>Lutibacter</taxon>
    </lineage>
</organism>
<dbReference type="AlphaFoldDB" id="A0A238YPG2"/>
<evidence type="ECO:0000313" key="3">
    <source>
        <dbReference type="Proteomes" id="UP000198384"/>
    </source>
</evidence>
<evidence type="ECO:0000313" key="2">
    <source>
        <dbReference type="EMBL" id="SNR73027.1"/>
    </source>
</evidence>
<name>A0A238YPG2_9FLAO</name>
<accession>A0A238YPG2</accession>
<proteinExistence type="predicted"/>